<dbReference type="AlphaFoldDB" id="A0A6C0F7G5"/>
<name>A0A6C0F7G5_9ZZZZ</name>
<reference evidence="1" key="1">
    <citation type="journal article" date="2020" name="Nature">
        <title>Giant virus diversity and host interactions through global metagenomics.</title>
        <authorList>
            <person name="Schulz F."/>
            <person name="Roux S."/>
            <person name="Paez-Espino D."/>
            <person name="Jungbluth S."/>
            <person name="Walsh D.A."/>
            <person name="Denef V.J."/>
            <person name="McMahon K.D."/>
            <person name="Konstantinidis K.T."/>
            <person name="Eloe-Fadrosh E.A."/>
            <person name="Kyrpides N.C."/>
            <person name="Woyke T."/>
        </authorList>
    </citation>
    <scope>NUCLEOTIDE SEQUENCE</scope>
    <source>
        <strain evidence="1">GVMAG-S-ERX555931-87</strain>
    </source>
</reference>
<protein>
    <submittedName>
        <fullName evidence="1">Uncharacterized protein</fullName>
    </submittedName>
</protein>
<dbReference type="EMBL" id="MN738746">
    <property type="protein sequence ID" value="QHT36563.1"/>
    <property type="molecule type" value="Genomic_DNA"/>
</dbReference>
<organism evidence="1">
    <name type="scientific">viral metagenome</name>
    <dbReference type="NCBI Taxonomy" id="1070528"/>
    <lineage>
        <taxon>unclassified sequences</taxon>
        <taxon>metagenomes</taxon>
        <taxon>organismal metagenomes</taxon>
    </lineage>
</organism>
<evidence type="ECO:0000313" key="1">
    <source>
        <dbReference type="EMBL" id="QHT36563.1"/>
    </source>
</evidence>
<accession>A0A6C0F7G5</accession>
<proteinExistence type="predicted"/>
<sequence length="116" mass="13446">MESSSAKKTTGLNSTVQELIMFYIKENYKQYIKEKNIDKIPTSELNQVITTMYTEKKQHLRGFLKSSLKQITKDEYPGDIVVDGICNDIYADNELCINRLVLEIKNYQETNSQAKK</sequence>